<dbReference type="Pfam" id="PF13439">
    <property type="entry name" value="Glyco_transf_4"/>
    <property type="match status" value="1"/>
</dbReference>
<organism evidence="4 5">
    <name type="scientific">Eiseniibacteriota bacterium</name>
    <dbReference type="NCBI Taxonomy" id="2212470"/>
    <lineage>
        <taxon>Bacteria</taxon>
        <taxon>Candidatus Eiseniibacteriota</taxon>
    </lineage>
</organism>
<keyword evidence="2 4" id="KW-0808">Transferase</keyword>
<dbReference type="PANTHER" id="PTHR12526">
    <property type="entry name" value="GLYCOSYLTRANSFERASE"/>
    <property type="match status" value="1"/>
</dbReference>
<name>A0A956NMC3_UNCEI</name>
<evidence type="ECO:0000313" key="4">
    <source>
        <dbReference type="EMBL" id="MCA9759705.1"/>
    </source>
</evidence>
<keyword evidence="1 4" id="KW-0328">Glycosyltransferase</keyword>
<dbReference type="GO" id="GO:0016757">
    <property type="term" value="F:glycosyltransferase activity"/>
    <property type="evidence" value="ECO:0007669"/>
    <property type="project" value="UniProtKB-KW"/>
</dbReference>
<dbReference type="EMBL" id="JAGQHS010000450">
    <property type="protein sequence ID" value="MCA9759705.1"/>
    <property type="molecule type" value="Genomic_DNA"/>
</dbReference>
<accession>A0A956NMC3</accession>
<sequence length="382" mass="42430">IPDEAQVFRSGITEFYDVYRRLTGKSKDVSLDIQTVQRADTSWKDALARMVRGSVFIPDGRVGWYRPGVALGKRILRELDPAAIFATGPPFTAHWIGRTLSSVSGKPLVLDFRDPWTRATFYPERPGWAKRLDEKLEASCVRQASVCVSVGRELRDDLIERVGGTTGDWEILLNGFDPADFEGVDPEPRRHPSIAHVGSVFAQRIPWTFLDVFARWTEALPERRQARLVFAGRLAPEMELRVAKPDLQPNVDLLGFLSHRESLALMRSVDLLLLLTSEDATSRGMLTGKVFEYLGSGTPILALAPEGEAEELLDASQGGATVRPSDAEGIGNALDAWWISVQQHGRAPWKAATTGTDRLQFSRRVQAERLASILDRVTETSP</sequence>
<dbReference type="InterPro" id="IPR028098">
    <property type="entry name" value="Glyco_trans_4-like_N"/>
</dbReference>
<comment type="caution">
    <text evidence="4">The sequence shown here is derived from an EMBL/GenBank/DDBJ whole genome shotgun (WGS) entry which is preliminary data.</text>
</comment>
<dbReference type="Gene3D" id="3.40.50.2000">
    <property type="entry name" value="Glycogen Phosphorylase B"/>
    <property type="match status" value="2"/>
</dbReference>
<gene>
    <name evidence="4" type="ORF">KDA27_28165</name>
</gene>
<protein>
    <submittedName>
        <fullName evidence="4">Glycosyltransferase</fullName>
        <ecNumber evidence="4">2.4.-.-</ecNumber>
    </submittedName>
</protein>
<evidence type="ECO:0000256" key="1">
    <source>
        <dbReference type="ARBA" id="ARBA00022676"/>
    </source>
</evidence>
<proteinExistence type="predicted"/>
<reference evidence="4" key="1">
    <citation type="submission" date="2020-04" db="EMBL/GenBank/DDBJ databases">
        <authorList>
            <person name="Zhang T."/>
        </authorList>
    </citation>
    <scope>NUCLEOTIDE SEQUENCE</scope>
    <source>
        <strain evidence="4">HKST-UBA02</strain>
    </source>
</reference>
<dbReference type="AlphaFoldDB" id="A0A956NMC3"/>
<dbReference type="Proteomes" id="UP000739538">
    <property type="component" value="Unassembled WGS sequence"/>
</dbReference>
<reference evidence="4" key="2">
    <citation type="journal article" date="2021" name="Microbiome">
        <title>Successional dynamics and alternative stable states in a saline activated sludge microbial community over 9 years.</title>
        <authorList>
            <person name="Wang Y."/>
            <person name="Ye J."/>
            <person name="Ju F."/>
            <person name="Liu L."/>
            <person name="Boyd J.A."/>
            <person name="Deng Y."/>
            <person name="Parks D.H."/>
            <person name="Jiang X."/>
            <person name="Yin X."/>
            <person name="Woodcroft B.J."/>
            <person name="Tyson G.W."/>
            <person name="Hugenholtz P."/>
            <person name="Polz M.F."/>
            <person name="Zhang T."/>
        </authorList>
    </citation>
    <scope>NUCLEOTIDE SEQUENCE</scope>
    <source>
        <strain evidence="4">HKST-UBA02</strain>
    </source>
</reference>
<dbReference type="EC" id="2.4.-.-" evidence="4"/>
<dbReference type="Pfam" id="PF13692">
    <property type="entry name" value="Glyco_trans_1_4"/>
    <property type="match status" value="1"/>
</dbReference>
<dbReference type="PANTHER" id="PTHR12526:SF510">
    <property type="entry name" value="D-INOSITOL 3-PHOSPHATE GLYCOSYLTRANSFERASE"/>
    <property type="match status" value="1"/>
</dbReference>
<evidence type="ECO:0000259" key="3">
    <source>
        <dbReference type="Pfam" id="PF13439"/>
    </source>
</evidence>
<evidence type="ECO:0000256" key="2">
    <source>
        <dbReference type="ARBA" id="ARBA00022679"/>
    </source>
</evidence>
<feature type="non-terminal residue" evidence="4">
    <location>
        <position position="1"/>
    </location>
</feature>
<evidence type="ECO:0000313" key="5">
    <source>
        <dbReference type="Proteomes" id="UP000739538"/>
    </source>
</evidence>
<feature type="domain" description="Glycosyltransferase subfamily 4-like N-terminal" evidence="3">
    <location>
        <begin position="51"/>
        <end position="179"/>
    </location>
</feature>
<dbReference type="SUPFAM" id="SSF53756">
    <property type="entry name" value="UDP-Glycosyltransferase/glycogen phosphorylase"/>
    <property type="match status" value="1"/>
</dbReference>